<accession>A0A225UMQ9</accession>
<organism evidence="2 3">
    <name type="scientific">Phytophthora megakarya</name>
    <dbReference type="NCBI Taxonomy" id="4795"/>
    <lineage>
        <taxon>Eukaryota</taxon>
        <taxon>Sar</taxon>
        <taxon>Stramenopiles</taxon>
        <taxon>Oomycota</taxon>
        <taxon>Peronosporomycetes</taxon>
        <taxon>Peronosporales</taxon>
        <taxon>Peronosporaceae</taxon>
        <taxon>Phytophthora</taxon>
    </lineage>
</organism>
<dbReference type="Pfam" id="PF17921">
    <property type="entry name" value="Integrase_H2C2"/>
    <property type="match status" value="1"/>
</dbReference>
<feature type="domain" description="Integrase zinc-binding" evidence="1">
    <location>
        <begin position="14"/>
        <end position="68"/>
    </location>
</feature>
<name>A0A225UMQ9_9STRA</name>
<protein>
    <submittedName>
        <fullName evidence="2">Polyprotein</fullName>
    </submittedName>
</protein>
<dbReference type="AlphaFoldDB" id="A0A225UMQ9"/>
<dbReference type="EMBL" id="NBNE01014729">
    <property type="protein sequence ID" value="OWY94211.1"/>
    <property type="molecule type" value="Genomic_DNA"/>
</dbReference>
<gene>
    <name evidence="2" type="ORF">PHMEG_00036126</name>
</gene>
<sequence>MYTFDSPHVVIPVEDDFRSRLVHEYHVAEVGGHLGREKPFAALSRDFYWPLMYRWRRSCETCQRVKPSPLSQGPLRLFPIPTETWRTTSYSDYRQTTKVALAPW</sequence>
<evidence type="ECO:0000259" key="1">
    <source>
        <dbReference type="Pfam" id="PF17921"/>
    </source>
</evidence>
<evidence type="ECO:0000313" key="2">
    <source>
        <dbReference type="EMBL" id="OWY94211.1"/>
    </source>
</evidence>
<proteinExistence type="predicted"/>
<comment type="caution">
    <text evidence="2">The sequence shown here is derived from an EMBL/GenBank/DDBJ whole genome shotgun (WGS) entry which is preliminary data.</text>
</comment>
<dbReference type="InterPro" id="IPR041588">
    <property type="entry name" value="Integrase_H2C2"/>
</dbReference>
<evidence type="ECO:0000313" key="3">
    <source>
        <dbReference type="Proteomes" id="UP000198211"/>
    </source>
</evidence>
<reference evidence="3" key="1">
    <citation type="submission" date="2017-03" db="EMBL/GenBank/DDBJ databases">
        <title>Phytopthora megakarya and P. palmivora, two closely related causual agents of cacao black pod achieved similar genome size and gene model numbers by different mechanisms.</title>
        <authorList>
            <person name="Ali S."/>
            <person name="Shao J."/>
            <person name="Larry D.J."/>
            <person name="Kronmiller B."/>
            <person name="Shen D."/>
            <person name="Strem M.D."/>
            <person name="Melnick R.L."/>
            <person name="Guiltinan M.J."/>
            <person name="Tyler B.M."/>
            <person name="Meinhardt L.W."/>
            <person name="Bailey B.A."/>
        </authorList>
    </citation>
    <scope>NUCLEOTIDE SEQUENCE [LARGE SCALE GENOMIC DNA]</scope>
    <source>
        <strain evidence="3">zdho120</strain>
    </source>
</reference>
<dbReference type="OrthoDB" id="110453at2759"/>
<dbReference type="Proteomes" id="UP000198211">
    <property type="component" value="Unassembled WGS sequence"/>
</dbReference>
<keyword evidence="3" id="KW-1185">Reference proteome</keyword>
<dbReference type="Gene3D" id="1.10.340.70">
    <property type="match status" value="1"/>
</dbReference>